<dbReference type="GO" id="GO:0003723">
    <property type="term" value="F:RNA binding"/>
    <property type="evidence" value="ECO:0007669"/>
    <property type="project" value="TreeGrafter"/>
</dbReference>
<dbReference type="InterPro" id="IPR049588">
    <property type="entry name" value="DHX8_GH2-like"/>
</dbReference>
<dbReference type="PANTHER" id="PTHR15838">
    <property type="entry name" value="NUCLEOLAR PROTEIN OF 40 KDA"/>
    <property type="match status" value="1"/>
</dbReference>
<evidence type="ECO:0000313" key="3">
    <source>
        <dbReference type="Proteomes" id="UP000095283"/>
    </source>
</evidence>
<feature type="compositionally biased region" description="Basic and acidic residues" evidence="1">
    <location>
        <begin position="211"/>
        <end position="221"/>
    </location>
</feature>
<protein>
    <submittedName>
        <fullName evidence="4">S1 motif domain-containing protein</fullName>
    </submittedName>
</protein>
<dbReference type="SMART" id="SM00316">
    <property type="entry name" value="S1"/>
    <property type="match status" value="1"/>
</dbReference>
<name>A0A1I7XLM6_HETBA</name>
<dbReference type="CDD" id="cd21691">
    <property type="entry name" value="GH2-like_DHX8"/>
    <property type="match status" value="1"/>
</dbReference>
<evidence type="ECO:0000259" key="2">
    <source>
        <dbReference type="PROSITE" id="PS50126"/>
    </source>
</evidence>
<dbReference type="SUPFAM" id="SSF52540">
    <property type="entry name" value="P-loop containing nucleoside triphosphate hydrolases"/>
    <property type="match status" value="1"/>
</dbReference>
<dbReference type="Gene3D" id="3.40.50.300">
    <property type="entry name" value="P-loop containing nucleotide triphosphate hydrolases"/>
    <property type="match status" value="1"/>
</dbReference>
<dbReference type="InterPro" id="IPR012340">
    <property type="entry name" value="NA-bd_OB-fold"/>
</dbReference>
<dbReference type="GO" id="GO:0043489">
    <property type="term" value="P:RNA stabilization"/>
    <property type="evidence" value="ECO:0007669"/>
    <property type="project" value="TreeGrafter"/>
</dbReference>
<proteinExistence type="predicted"/>
<dbReference type="CDD" id="cd05684">
    <property type="entry name" value="S1_DHX8_helicase"/>
    <property type="match status" value="1"/>
</dbReference>
<dbReference type="PANTHER" id="PTHR15838:SF1">
    <property type="entry name" value="ZINC FINGER CCHC DOMAIN-CONTAINING PROTEIN 17"/>
    <property type="match status" value="1"/>
</dbReference>
<dbReference type="InterPro" id="IPR049621">
    <property type="entry name" value="S1_DHX8_helicase"/>
</dbReference>
<dbReference type="Proteomes" id="UP000095283">
    <property type="component" value="Unplaced"/>
</dbReference>
<dbReference type="PROSITE" id="PS50126">
    <property type="entry name" value="S1"/>
    <property type="match status" value="1"/>
</dbReference>
<dbReference type="SUPFAM" id="SSF50249">
    <property type="entry name" value="Nucleic acid-binding proteins"/>
    <property type="match status" value="1"/>
</dbReference>
<evidence type="ECO:0000256" key="1">
    <source>
        <dbReference type="SAM" id="MobiDB-lite"/>
    </source>
</evidence>
<feature type="compositionally biased region" description="Basic residues" evidence="1">
    <location>
        <begin position="141"/>
        <end position="162"/>
    </location>
</feature>
<dbReference type="AlphaFoldDB" id="A0A1I7XLM6"/>
<organism evidence="3 4">
    <name type="scientific">Heterorhabditis bacteriophora</name>
    <name type="common">Entomopathogenic nematode worm</name>
    <dbReference type="NCBI Taxonomy" id="37862"/>
    <lineage>
        <taxon>Eukaryota</taxon>
        <taxon>Metazoa</taxon>
        <taxon>Ecdysozoa</taxon>
        <taxon>Nematoda</taxon>
        <taxon>Chromadorea</taxon>
        <taxon>Rhabditida</taxon>
        <taxon>Rhabditina</taxon>
        <taxon>Rhabditomorpha</taxon>
        <taxon>Strongyloidea</taxon>
        <taxon>Heterorhabditidae</taxon>
        <taxon>Heterorhabditis</taxon>
    </lineage>
</organism>
<reference evidence="4" key="1">
    <citation type="submission" date="2016-11" db="UniProtKB">
        <authorList>
            <consortium name="WormBaseParasite"/>
        </authorList>
    </citation>
    <scope>IDENTIFICATION</scope>
</reference>
<keyword evidence="3" id="KW-1185">Reference proteome</keyword>
<evidence type="ECO:0000313" key="4">
    <source>
        <dbReference type="WBParaSite" id="Hba_18630"/>
    </source>
</evidence>
<dbReference type="Gene3D" id="2.40.50.140">
    <property type="entry name" value="Nucleic acid-binding proteins"/>
    <property type="match status" value="1"/>
</dbReference>
<feature type="domain" description="S1 motif" evidence="2">
    <location>
        <begin position="226"/>
        <end position="296"/>
    </location>
</feature>
<feature type="region of interest" description="Disordered" evidence="1">
    <location>
        <begin position="466"/>
        <end position="523"/>
    </location>
</feature>
<dbReference type="InterPro" id="IPR027417">
    <property type="entry name" value="P-loop_NTPase"/>
</dbReference>
<dbReference type="FunFam" id="2.40.50.140:FF:000061">
    <property type="entry name" value="ATP-dependent RNA helicase DHX8"/>
    <property type="match status" value="1"/>
</dbReference>
<dbReference type="Pfam" id="PF00575">
    <property type="entry name" value="S1"/>
    <property type="match status" value="1"/>
</dbReference>
<feature type="compositionally biased region" description="Basic and acidic residues" evidence="1">
    <location>
        <begin position="163"/>
        <end position="177"/>
    </location>
</feature>
<feature type="region of interest" description="Disordered" evidence="1">
    <location>
        <begin position="132"/>
        <end position="226"/>
    </location>
</feature>
<feature type="compositionally biased region" description="Basic and acidic residues" evidence="1">
    <location>
        <begin position="512"/>
        <end position="523"/>
    </location>
</feature>
<sequence>MDELEHLSLVSKVCSELDNHFGLKDKEVAEFIIDLATINNTFDKFKTALGEQGLGDQFDDSLIANLLRLIQHMMPKQKGKKSKELDSHKITLISDAKDEIKARLPALAMPNTNTDDMMSQLENLMPKWKEAKEEIEEKTKEKPRRSRSRSRSWERKRKRSRSRDRDRDKKNGRDRYSGRRSRSPSTSRNKYARKNSEKERDSRRHSRERNRRNDRSHRIPETPEVGHIYNGRVNSIQSFGAFIQLDGLRHRAEGLCHISQLKNERVNAVADILSRGQRVKVKVLKMESGKISLSMKEVDQITGDDLNPKEPSLPPDAVGIEARNPEAPWANPERRGEVAFAPSARLEREFLVLICSCVLTELYNTFSSGKSRIRLSTPERWEIRQMQGAGVLPNIELPDFDEDLGVLKNYDGVLFIDESDGEDIEIELVEDEPDFLRGYGKGNQEIEPVKVVKNPDGSMAQAALMQGALSKERKESKIQAQREKDSEHQKSGFSSGARILDPMQDTSTNLYRDNDRGPNRRDKEMPEWMKHVTAGGKATYGRRTNLSMKEQRESLPIFGLKKPLIQAMNDNQILVVIGETGSGKTTQMTQYAVEAGFARRGRIGCTQPRYVNKCLFFKYIKLIA</sequence>
<feature type="compositionally biased region" description="Basic and acidic residues" evidence="1">
    <location>
        <begin position="470"/>
        <end position="490"/>
    </location>
</feature>
<accession>A0A1I7XLM6</accession>
<dbReference type="InterPro" id="IPR003029">
    <property type="entry name" value="S1_domain"/>
</dbReference>
<dbReference type="WBParaSite" id="Hba_18630">
    <property type="protein sequence ID" value="Hba_18630"/>
    <property type="gene ID" value="Hba_18630"/>
</dbReference>